<name>A0A554VBS8_9FLAO</name>
<dbReference type="InterPro" id="IPR005801">
    <property type="entry name" value="ADC_synthase"/>
</dbReference>
<protein>
    <recommendedName>
        <fullName evidence="3">isochorismate synthase</fullName>
        <ecNumber evidence="3">5.4.4.2</ecNumber>
    </recommendedName>
    <alternativeName>
        <fullName evidence="5">Isochorismate mutase</fullName>
    </alternativeName>
</protein>
<dbReference type="PANTHER" id="PTHR42839:SF2">
    <property type="entry name" value="ISOCHORISMATE SYNTHASE ENTC"/>
    <property type="match status" value="1"/>
</dbReference>
<dbReference type="InterPro" id="IPR004561">
    <property type="entry name" value="IsoChor_synthase"/>
</dbReference>
<feature type="domain" description="Chorismate-utilising enzyme C-terminal" evidence="6">
    <location>
        <begin position="102"/>
        <end position="351"/>
    </location>
</feature>
<evidence type="ECO:0000256" key="3">
    <source>
        <dbReference type="ARBA" id="ARBA00012824"/>
    </source>
</evidence>
<evidence type="ECO:0000313" key="7">
    <source>
        <dbReference type="EMBL" id="TSE04066.1"/>
    </source>
</evidence>
<dbReference type="Pfam" id="PF00425">
    <property type="entry name" value="Chorismate_bind"/>
    <property type="match status" value="1"/>
</dbReference>
<comment type="caution">
    <text evidence="7">The sequence shown here is derived from an EMBL/GenBank/DDBJ whole genome shotgun (WGS) entry which is preliminary data.</text>
</comment>
<evidence type="ECO:0000256" key="5">
    <source>
        <dbReference type="ARBA" id="ARBA00041564"/>
    </source>
</evidence>
<comment type="similarity">
    <text evidence="2">Belongs to the isochorismate synthase family.</text>
</comment>
<sequence length="360" mass="41449">MNIDNVYTDLKKQLKAELPFVIYRKANTQEIDVFLQEDDELYEYKDNTISGFVFAPFNTLEKTVLIPMDKSICYTVTITSPTNIDKNENDVKYDSVLVSSAKEEHMQLVRRGIDAIKAKCFKKVVLSRKEEVVCENNDALEIYKRLVMNYPKAFVYCWYHPKIGMWLGATPETLLHVKENHFYTMALAGTQPYLGEMNVEWGDKEIEEQKMVTDFILDELTPVSKRIESSNVYTYRAGTLLHLRTDIKVVLKTASSDIAKVIQIVHPTPAVCGLPKKEAKSFILEYEGYNRKYYTGFLGELNVNKNGKIESSLFVNLRCMEMKPDKAILYVGGGITKDSEPEKEWEETVKKTETMKKVLF</sequence>
<dbReference type="EMBL" id="VLNR01000090">
    <property type="protein sequence ID" value="TSE04066.1"/>
    <property type="molecule type" value="Genomic_DNA"/>
</dbReference>
<dbReference type="Gene3D" id="3.60.120.10">
    <property type="entry name" value="Anthranilate synthase"/>
    <property type="match status" value="1"/>
</dbReference>
<dbReference type="NCBIfam" id="TIGR00543">
    <property type="entry name" value="isochor_syn"/>
    <property type="match status" value="1"/>
</dbReference>
<accession>A0A554VBS8</accession>
<dbReference type="OrthoDB" id="9806579at2"/>
<evidence type="ECO:0000256" key="1">
    <source>
        <dbReference type="ARBA" id="ARBA00000799"/>
    </source>
</evidence>
<dbReference type="SUPFAM" id="SSF56322">
    <property type="entry name" value="ADC synthase"/>
    <property type="match status" value="1"/>
</dbReference>
<proteinExistence type="inferred from homology"/>
<dbReference type="Proteomes" id="UP000318833">
    <property type="component" value="Unassembled WGS sequence"/>
</dbReference>
<organism evidence="7 8">
    <name type="scientific">Aquimarina algiphila</name>
    <dbReference type="NCBI Taxonomy" id="2047982"/>
    <lineage>
        <taxon>Bacteria</taxon>
        <taxon>Pseudomonadati</taxon>
        <taxon>Bacteroidota</taxon>
        <taxon>Flavobacteriia</taxon>
        <taxon>Flavobacteriales</taxon>
        <taxon>Flavobacteriaceae</taxon>
        <taxon>Aquimarina</taxon>
    </lineage>
</organism>
<evidence type="ECO:0000313" key="8">
    <source>
        <dbReference type="Proteomes" id="UP000318833"/>
    </source>
</evidence>
<dbReference type="AlphaFoldDB" id="A0A554VBS8"/>
<keyword evidence="4 7" id="KW-0413">Isomerase</keyword>
<dbReference type="GO" id="GO:0008909">
    <property type="term" value="F:isochorismate synthase activity"/>
    <property type="evidence" value="ECO:0007669"/>
    <property type="project" value="UniProtKB-EC"/>
</dbReference>
<comment type="catalytic activity">
    <reaction evidence="1">
        <text>chorismate = isochorismate</text>
        <dbReference type="Rhea" id="RHEA:18985"/>
        <dbReference type="ChEBI" id="CHEBI:29748"/>
        <dbReference type="ChEBI" id="CHEBI:29780"/>
        <dbReference type="EC" id="5.4.4.2"/>
    </reaction>
</comment>
<dbReference type="InterPro" id="IPR015890">
    <property type="entry name" value="Chorismate_C"/>
</dbReference>
<dbReference type="PANTHER" id="PTHR42839">
    <property type="entry name" value="ISOCHORISMATE SYNTHASE ENTC"/>
    <property type="match status" value="1"/>
</dbReference>
<evidence type="ECO:0000259" key="6">
    <source>
        <dbReference type="Pfam" id="PF00425"/>
    </source>
</evidence>
<evidence type="ECO:0000256" key="4">
    <source>
        <dbReference type="ARBA" id="ARBA00023235"/>
    </source>
</evidence>
<keyword evidence="8" id="KW-1185">Reference proteome</keyword>
<gene>
    <name evidence="7" type="ORF">FOF46_27590</name>
</gene>
<reference evidence="7 8" key="1">
    <citation type="submission" date="2019-07" db="EMBL/GenBank/DDBJ databases">
        <title>The draft genome sequence of Aquimarina algiphila M91.</title>
        <authorList>
            <person name="Meng X."/>
        </authorList>
    </citation>
    <scope>NUCLEOTIDE SEQUENCE [LARGE SCALE GENOMIC DNA]</scope>
    <source>
        <strain evidence="7 8">M91</strain>
    </source>
</reference>
<dbReference type="RefSeq" id="WP_143918719.1">
    <property type="nucleotide sequence ID" value="NZ_CANMIK010000090.1"/>
</dbReference>
<dbReference type="EC" id="5.4.4.2" evidence="3"/>
<evidence type="ECO:0000256" key="2">
    <source>
        <dbReference type="ARBA" id="ARBA00005297"/>
    </source>
</evidence>